<organism evidence="2 3">
    <name type="scientific">Roseicitreum antarcticum</name>
    <dbReference type="NCBI Taxonomy" id="564137"/>
    <lineage>
        <taxon>Bacteria</taxon>
        <taxon>Pseudomonadati</taxon>
        <taxon>Pseudomonadota</taxon>
        <taxon>Alphaproteobacteria</taxon>
        <taxon>Rhodobacterales</taxon>
        <taxon>Paracoccaceae</taxon>
        <taxon>Roseicitreum</taxon>
    </lineage>
</organism>
<dbReference type="SUPFAM" id="SSF52242">
    <property type="entry name" value="Cobalamin (vitamin B12)-binding domain"/>
    <property type="match status" value="1"/>
</dbReference>
<reference evidence="2 3" key="1">
    <citation type="submission" date="2016-10" db="EMBL/GenBank/DDBJ databases">
        <authorList>
            <person name="de Groot N.N."/>
        </authorList>
    </citation>
    <scope>NUCLEOTIDE SEQUENCE [LARGE SCALE GENOMIC DNA]</scope>
    <source>
        <strain evidence="2 3">CGMCC 1.8894</strain>
    </source>
</reference>
<evidence type="ECO:0000313" key="3">
    <source>
        <dbReference type="Proteomes" id="UP000198539"/>
    </source>
</evidence>
<feature type="domain" description="B12-binding" evidence="1">
    <location>
        <begin position="149"/>
        <end position="279"/>
    </location>
</feature>
<proteinExistence type="predicted"/>
<dbReference type="GO" id="GO:0046872">
    <property type="term" value="F:metal ion binding"/>
    <property type="evidence" value="ECO:0007669"/>
    <property type="project" value="InterPro"/>
</dbReference>
<evidence type="ECO:0000259" key="1">
    <source>
        <dbReference type="PROSITE" id="PS51332"/>
    </source>
</evidence>
<sequence>MQADAHPQIMLDKTAFTSAQARFSQYKSNMAPHEVTILAQEVVNRLARRFTPQVESLVQNTKVDHLCDLLIGSDDTAALNHILKLRADGVPVSALYLSYLAGVSQLLGERWEDDSLSFLEMTIAAGRIYAIMRSLRQVFIPLDQTKPHAWRAIFASVPGDTHTIGVTMAADLCRRQGWQIDLCTGLDHDALIETVHAGQQPVIGLSASHEDLIAPLIRLLLGLRVSAPGAFILLSGKILDLHHDIAQEVDVDGVASTIDQALAQMHMVMQSIAPGNRTEIPSGTKPA</sequence>
<evidence type="ECO:0000313" key="2">
    <source>
        <dbReference type="EMBL" id="SDW87761.1"/>
    </source>
</evidence>
<dbReference type="EMBL" id="FNOM01000004">
    <property type="protein sequence ID" value="SDW87761.1"/>
    <property type="molecule type" value="Genomic_DNA"/>
</dbReference>
<dbReference type="GO" id="GO:0031419">
    <property type="term" value="F:cobalamin binding"/>
    <property type="evidence" value="ECO:0007669"/>
    <property type="project" value="InterPro"/>
</dbReference>
<dbReference type="Proteomes" id="UP000198539">
    <property type="component" value="Unassembled WGS sequence"/>
</dbReference>
<dbReference type="AlphaFoldDB" id="A0A1H2X4P5"/>
<accession>A0A1H2X4P5</accession>
<dbReference type="InterPro" id="IPR036724">
    <property type="entry name" value="Cobalamin-bd_sf"/>
</dbReference>
<dbReference type="STRING" id="564137.SAMN04488238_10461"/>
<gene>
    <name evidence="2" type="ORF">SAMN04488238_10461</name>
</gene>
<name>A0A1H2X4P5_9RHOB</name>
<dbReference type="InterPro" id="IPR006158">
    <property type="entry name" value="Cobalamin-bd"/>
</dbReference>
<dbReference type="PROSITE" id="PS51332">
    <property type="entry name" value="B12_BINDING"/>
    <property type="match status" value="1"/>
</dbReference>
<dbReference type="Gene3D" id="3.40.50.280">
    <property type="entry name" value="Cobalamin-binding domain"/>
    <property type="match status" value="1"/>
</dbReference>
<dbReference type="RefSeq" id="WP_176846992.1">
    <property type="nucleotide sequence ID" value="NZ_CP061498.1"/>
</dbReference>
<protein>
    <submittedName>
        <fullName evidence="2">B12 binding domain-containing protein</fullName>
    </submittedName>
</protein>
<keyword evidence="3" id="KW-1185">Reference proteome</keyword>